<evidence type="ECO:0000313" key="7">
    <source>
        <dbReference type="EMBL" id="KAF2261177.1"/>
    </source>
</evidence>
<evidence type="ECO:0000256" key="2">
    <source>
        <dbReference type="ARBA" id="ARBA00022603"/>
    </source>
</evidence>
<proteinExistence type="inferred from homology"/>
<dbReference type="PANTHER" id="PTHR43836">
    <property type="entry name" value="CATECHOL O-METHYLTRANSFERASE 1-RELATED"/>
    <property type="match status" value="1"/>
</dbReference>
<evidence type="ECO:0000256" key="5">
    <source>
        <dbReference type="ARBA" id="ARBA00022939"/>
    </source>
</evidence>
<keyword evidence="5" id="KW-0128">Catecholamine metabolism</keyword>
<sequence>MKFPKEVYDKYPSLRKFEIDGYKEWKGGRERALLEHVKQSPDFTQMEGNPAKLLEAMDEFAVQQDFLINIGSDKGRILTDLLAEERPKVVVELGTYVGYSAIMLANQMRHFNKQGEAVKLWSLEFDSELANIASEFINIAGLSDVVTVVTGAASESLRTLKAGGRLDHADLIFLDHVENLYVQDLTVCEELGLLKTGVCIVADNVLMPGAPEYRQYVRSHPKLKSWGVKGLIMPGEFEDEMEVSKVL</sequence>
<dbReference type="Gene3D" id="3.40.50.150">
    <property type="entry name" value="Vaccinia Virus protein VP39"/>
    <property type="match status" value="1"/>
</dbReference>
<comment type="caution">
    <text evidence="7">The sequence shown here is derived from an EMBL/GenBank/DDBJ whole genome shotgun (WGS) entry which is preliminary data.</text>
</comment>
<accession>A0A9P4N0B3</accession>
<evidence type="ECO:0000313" key="8">
    <source>
        <dbReference type="Proteomes" id="UP000800093"/>
    </source>
</evidence>
<keyword evidence="8" id="KW-1185">Reference proteome</keyword>
<dbReference type="EC" id="2.1.1.6" evidence="1"/>
<evidence type="ECO:0000256" key="1">
    <source>
        <dbReference type="ARBA" id="ARBA00012880"/>
    </source>
</evidence>
<evidence type="ECO:0000256" key="3">
    <source>
        <dbReference type="ARBA" id="ARBA00022679"/>
    </source>
</evidence>
<dbReference type="InterPro" id="IPR002935">
    <property type="entry name" value="SAM_O-MeTrfase"/>
</dbReference>
<keyword evidence="3" id="KW-0808">Transferase</keyword>
<gene>
    <name evidence="7" type="ORF">CC78DRAFT_535887</name>
</gene>
<dbReference type="Proteomes" id="UP000800093">
    <property type="component" value="Unassembled WGS sequence"/>
</dbReference>
<dbReference type="GO" id="GO:0008171">
    <property type="term" value="F:O-methyltransferase activity"/>
    <property type="evidence" value="ECO:0007669"/>
    <property type="project" value="InterPro"/>
</dbReference>
<dbReference type="EMBL" id="ML986663">
    <property type="protein sequence ID" value="KAF2261177.1"/>
    <property type="molecule type" value="Genomic_DNA"/>
</dbReference>
<dbReference type="GO" id="GO:0032259">
    <property type="term" value="P:methylation"/>
    <property type="evidence" value="ECO:0007669"/>
    <property type="project" value="UniProtKB-KW"/>
</dbReference>
<comment type="similarity">
    <text evidence="6">Belongs to the class I-like SAM-binding methyltransferase superfamily. Cation-dependent O-methyltransferase family.</text>
</comment>
<organism evidence="7 8">
    <name type="scientific">Lojkania enalia</name>
    <dbReference type="NCBI Taxonomy" id="147567"/>
    <lineage>
        <taxon>Eukaryota</taxon>
        <taxon>Fungi</taxon>
        <taxon>Dikarya</taxon>
        <taxon>Ascomycota</taxon>
        <taxon>Pezizomycotina</taxon>
        <taxon>Dothideomycetes</taxon>
        <taxon>Pleosporomycetidae</taxon>
        <taxon>Pleosporales</taxon>
        <taxon>Pleosporales incertae sedis</taxon>
        <taxon>Lojkania</taxon>
    </lineage>
</organism>
<keyword evidence="4" id="KW-0949">S-adenosyl-L-methionine</keyword>
<evidence type="ECO:0000256" key="6">
    <source>
        <dbReference type="ARBA" id="ARBA00023453"/>
    </source>
</evidence>
<dbReference type="GO" id="GO:0006584">
    <property type="term" value="P:catecholamine metabolic process"/>
    <property type="evidence" value="ECO:0007669"/>
    <property type="project" value="UniProtKB-KW"/>
</dbReference>
<name>A0A9P4N0B3_9PLEO</name>
<dbReference type="PANTHER" id="PTHR43836:SF2">
    <property type="entry name" value="CATECHOL O-METHYLTRANSFERASE 1-RELATED"/>
    <property type="match status" value="1"/>
</dbReference>
<dbReference type="AlphaFoldDB" id="A0A9P4N0B3"/>
<protein>
    <recommendedName>
        <fullName evidence="1">catechol O-methyltransferase</fullName>
        <ecNumber evidence="1">2.1.1.6</ecNumber>
    </recommendedName>
</protein>
<dbReference type="SUPFAM" id="SSF53335">
    <property type="entry name" value="S-adenosyl-L-methionine-dependent methyltransferases"/>
    <property type="match status" value="1"/>
</dbReference>
<dbReference type="InterPro" id="IPR029063">
    <property type="entry name" value="SAM-dependent_MTases_sf"/>
</dbReference>
<reference evidence="8" key="1">
    <citation type="journal article" date="2020" name="Stud. Mycol.">
        <title>101 Dothideomycetes genomes: A test case for predicting lifestyles and emergence of pathogens.</title>
        <authorList>
            <person name="Haridas S."/>
            <person name="Albert R."/>
            <person name="Binder M."/>
            <person name="Bloem J."/>
            <person name="LaButti K."/>
            <person name="Salamov A."/>
            <person name="Andreopoulos B."/>
            <person name="Baker S."/>
            <person name="Barry K."/>
            <person name="Bills G."/>
            <person name="Bluhm B."/>
            <person name="Cannon C."/>
            <person name="Castanera R."/>
            <person name="Culley D."/>
            <person name="Daum C."/>
            <person name="Ezra D."/>
            <person name="Gonzalez J."/>
            <person name="Henrissat B."/>
            <person name="Kuo A."/>
            <person name="Liang C."/>
            <person name="Lipzen A."/>
            <person name="Lutzoni F."/>
            <person name="Magnuson J."/>
            <person name="Mondo S."/>
            <person name="Nolan M."/>
            <person name="Ohm R."/>
            <person name="Pangilinan J."/>
            <person name="Park H.-J."/>
            <person name="Ramirez L."/>
            <person name="Alfaro M."/>
            <person name="Sun H."/>
            <person name="Tritt A."/>
            <person name="Yoshinaga Y."/>
            <person name="Zwiers L.-H."/>
            <person name="Turgeon B."/>
            <person name="Goodwin S."/>
            <person name="Spatafora J."/>
            <person name="Crous P."/>
            <person name="Grigoriev I."/>
        </authorList>
    </citation>
    <scope>NUCLEOTIDE SEQUENCE [LARGE SCALE GENOMIC DNA]</scope>
    <source>
        <strain evidence="8">CBS 304.66</strain>
    </source>
</reference>
<evidence type="ECO:0000256" key="4">
    <source>
        <dbReference type="ARBA" id="ARBA00022691"/>
    </source>
</evidence>
<dbReference type="OrthoDB" id="186626at2759"/>
<dbReference type="PROSITE" id="PS51682">
    <property type="entry name" value="SAM_OMT_I"/>
    <property type="match status" value="1"/>
</dbReference>
<keyword evidence="2 7" id="KW-0489">Methyltransferase</keyword>
<dbReference type="Pfam" id="PF01596">
    <property type="entry name" value="Methyltransf_3"/>
    <property type="match status" value="1"/>
</dbReference>